<evidence type="ECO:0000313" key="4">
    <source>
        <dbReference type="EMBL" id="SUQ24001.1"/>
    </source>
</evidence>
<sequence length="227" mass="26185">MFVTTRVYIADISALKETPVFERFLGQVPEYRQKKAMSFKFPKGKMQSLGVGLLLQMACRNAGFEGADNHIAYGENGKPYLKDFPDVHFNLSHSGERVMCVISPFEVGCDVEVIKGDRGKLADRFFKPEESAWIKHFETLEAQSEAFYRLWTLKECYMKVTGRGLSLMPDMFALHMDELENVTLFHEGKRPEYSFREIDLHDGYRYAYCIKNDGFIAPSEIKQVQFT</sequence>
<evidence type="ECO:0000256" key="1">
    <source>
        <dbReference type="ARBA" id="ARBA00010990"/>
    </source>
</evidence>
<dbReference type="EMBL" id="UHJL01000002">
    <property type="protein sequence ID" value="SUQ24001.1"/>
    <property type="molecule type" value="Genomic_DNA"/>
</dbReference>
<dbReference type="AlphaFoldDB" id="A0A380S673"/>
<reference evidence="4 5" key="1">
    <citation type="submission" date="2017-08" db="EMBL/GenBank/DDBJ databases">
        <authorList>
            <person name="de Groot N.N."/>
        </authorList>
    </citation>
    <scope>NUCLEOTIDE SEQUENCE [LARGE SCALE GENOMIC DNA]</scope>
    <source>
        <strain evidence="4 5">HM2</strain>
    </source>
</reference>
<dbReference type="PANTHER" id="PTHR12215:SF10">
    <property type="entry name" value="L-AMINOADIPATE-SEMIALDEHYDE DEHYDROGENASE-PHOSPHOPANTETHEINYL TRANSFERASE"/>
    <property type="match status" value="1"/>
</dbReference>
<dbReference type="InterPro" id="IPR037143">
    <property type="entry name" value="4-PPantetheinyl_Trfase_dom_sf"/>
</dbReference>
<dbReference type="Proteomes" id="UP000255423">
    <property type="component" value="Unassembled WGS sequence"/>
</dbReference>
<proteinExistence type="inferred from homology"/>
<evidence type="ECO:0000259" key="3">
    <source>
        <dbReference type="Pfam" id="PF01648"/>
    </source>
</evidence>
<dbReference type="GO" id="GO:0008897">
    <property type="term" value="F:holo-[acyl-carrier-protein] synthase activity"/>
    <property type="evidence" value="ECO:0007669"/>
    <property type="project" value="InterPro"/>
</dbReference>
<feature type="domain" description="4'-phosphopantetheinyl transferase" evidence="3">
    <location>
        <begin position="107"/>
        <end position="209"/>
    </location>
</feature>
<dbReference type="Gene3D" id="3.90.470.20">
    <property type="entry name" value="4'-phosphopantetheinyl transferase domain"/>
    <property type="match status" value="2"/>
</dbReference>
<protein>
    <submittedName>
        <fullName evidence="4">4'-phosphopantetheinyl transferase</fullName>
    </submittedName>
</protein>
<dbReference type="Pfam" id="PF01648">
    <property type="entry name" value="ACPS"/>
    <property type="match status" value="1"/>
</dbReference>
<dbReference type="GO" id="GO:0005829">
    <property type="term" value="C:cytosol"/>
    <property type="evidence" value="ECO:0007669"/>
    <property type="project" value="TreeGrafter"/>
</dbReference>
<evidence type="ECO:0000313" key="5">
    <source>
        <dbReference type="Proteomes" id="UP000255423"/>
    </source>
</evidence>
<name>A0A380S673_FIBSU</name>
<dbReference type="InterPro" id="IPR008278">
    <property type="entry name" value="4-PPantetheinyl_Trfase_dom"/>
</dbReference>
<dbReference type="RefSeq" id="WP_258285810.1">
    <property type="nucleotide sequence ID" value="NZ_UHJL01000002.1"/>
</dbReference>
<dbReference type="GO" id="GO:0019878">
    <property type="term" value="P:lysine biosynthetic process via aminoadipic acid"/>
    <property type="evidence" value="ECO:0007669"/>
    <property type="project" value="TreeGrafter"/>
</dbReference>
<dbReference type="PANTHER" id="PTHR12215">
    <property type="entry name" value="PHOSPHOPANTETHEINE TRANSFERASE"/>
    <property type="match status" value="1"/>
</dbReference>
<gene>
    <name evidence="4" type="ORF">SAMN05661053_1391</name>
</gene>
<keyword evidence="2 4" id="KW-0808">Transferase</keyword>
<accession>A0A380S673</accession>
<comment type="similarity">
    <text evidence="1">Belongs to the P-Pant transferase superfamily. Gsp/Sfp/HetI/AcpT family.</text>
</comment>
<organism evidence="4 5">
    <name type="scientific">Fibrobacter succinogenes</name>
    <name type="common">Bacteroides succinogenes</name>
    <dbReference type="NCBI Taxonomy" id="833"/>
    <lineage>
        <taxon>Bacteria</taxon>
        <taxon>Pseudomonadati</taxon>
        <taxon>Fibrobacterota</taxon>
        <taxon>Fibrobacteria</taxon>
        <taxon>Fibrobacterales</taxon>
        <taxon>Fibrobacteraceae</taxon>
        <taxon>Fibrobacter</taxon>
    </lineage>
</organism>
<dbReference type="InterPro" id="IPR050559">
    <property type="entry name" value="P-Pant_transferase_sf"/>
</dbReference>
<dbReference type="GO" id="GO:0000287">
    <property type="term" value="F:magnesium ion binding"/>
    <property type="evidence" value="ECO:0007669"/>
    <property type="project" value="InterPro"/>
</dbReference>
<dbReference type="SUPFAM" id="SSF56214">
    <property type="entry name" value="4'-phosphopantetheinyl transferase"/>
    <property type="match status" value="2"/>
</dbReference>
<evidence type="ECO:0000256" key="2">
    <source>
        <dbReference type="ARBA" id="ARBA00022679"/>
    </source>
</evidence>